<organism evidence="10 11">
    <name type="scientific">Cylindrospermum stagnale PCC 7417</name>
    <dbReference type="NCBI Taxonomy" id="56107"/>
    <lineage>
        <taxon>Bacteria</taxon>
        <taxon>Bacillati</taxon>
        <taxon>Cyanobacteriota</taxon>
        <taxon>Cyanophyceae</taxon>
        <taxon>Nostocales</taxon>
        <taxon>Nostocaceae</taxon>
        <taxon>Cylindrospermum</taxon>
    </lineage>
</organism>
<evidence type="ECO:0000256" key="6">
    <source>
        <dbReference type="ARBA" id="ARBA00022777"/>
    </source>
</evidence>
<dbReference type="PANTHER" id="PTHR43071:SF1">
    <property type="entry name" value="2-AMINO-4-HYDROXY-6-HYDROXYMETHYLDIHYDROPTERIDINE PYROPHOSPHOKINASE"/>
    <property type="match status" value="1"/>
</dbReference>
<dbReference type="InterPro" id="IPR035907">
    <property type="entry name" value="Hppk_sf"/>
</dbReference>
<keyword evidence="5" id="KW-0547">Nucleotide-binding</keyword>
<evidence type="ECO:0000313" key="10">
    <source>
        <dbReference type="EMBL" id="AFZ24889.1"/>
    </source>
</evidence>
<dbReference type="InterPro" id="IPR000550">
    <property type="entry name" value="Hppk"/>
</dbReference>
<protein>
    <recommendedName>
        <fullName evidence="3">2-amino-4-hydroxy-6-hydroxymethyldihydropteridine diphosphokinase</fullName>
        <ecNumber evidence="3">2.7.6.3</ecNumber>
    </recommendedName>
</protein>
<feature type="domain" description="7,8-dihydro-6-hydroxymethylpterin-pyrophosphokinase" evidence="9">
    <location>
        <begin position="107"/>
        <end position="118"/>
    </location>
</feature>
<name>K9WYI8_9NOST</name>
<evidence type="ECO:0000256" key="2">
    <source>
        <dbReference type="ARBA" id="ARBA00005051"/>
    </source>
</evidence>
<evidence type="ECO:0000313" key="11">
    <source>
        <dbReference type="Proteomes" id="UP000010475"/>
    </source>
</evidence>
<keyword evidence="6 10" id="KW-0418">Kinase</keyword>
<sequence length="181" mass="19904">MKALGTGGVKSSQSSLERGLLKASAIALGSNMGDSQAILAAALENLAQTPGIFLEAKSSWYKTKAVGPPQPDYWNGCAILQVEILPQTLLKTLLEIEQKFGRVRQEHWGPRTLDLDLLLYDDLIVDTPTLQIPHPRMRERAFVLVPLAEIAPNWLEPVSGRLIQDLLKEVDTSDVHLVMGN</sequence>
<dbReference type="GO" id="GO:0016301">
    <property type="term" value="F:kinase activity"/>
    <property type="evidence" value="ECO:0007669"/>
    <property type="project" value="UniProtKB-KW"/>
</dbReference>
<dbReference type="AlphaFoldDB" id="K9WYI8"/>
<keyword evidence="4" id="KW-0808">Transferase</keyword>
<keyword evidence="8" id="KW-0289">Folate biosynthesis</keyword>
<dbReference type="OrthoDB" id="9808041at2"/>
<comment type="catalytic activity">
    <reaction evidence="1">
        <text>6-hydroxymethyl-7,8-dihydropterin + ATP = (7,8-dihydropterin-6-yl)methyl diphosphate + AMP + H(+)</text>
        <dbReference type="Rhea" id="RHEA:11412"/>
        <dbReference type="ChEBI" id="CHEBI:15378"/>
        <dbReference type="ChEBI" id="CHEBI:30616"/>
        <dbReference type="ChEBI" id="CHEBI:44841"/>
        <dbReference type="ChEBI" id="CHEBI:72950"/>
        <dbReference type="ChEBI" id="CHEBI:456215"/>
        <dbReference type="EC" id="2.7.6.3"/>
    </reaction>
</comment>
<dbReference type="Proteomes" id="UP000010475">
    <property type="component" value="Chromosome"/>
</dbReference>
<dbReference type="PANTHER" id="PTHR43071">
    <property type="entry name" value="2-AMINO-4-HYDROXY-6-HYDROXYMETHYLDIHYDROPTERIDINE PYROPHOSPHOKINASE"/>
    <property type="match status" value="1"/>
</dbReference>
<evidence type="ECO:0000256" key="5">
    <source>
        <dbReference type="ARBA" id="ARBA00022741"/>
    </source>
</evidence>
<evidence type="ECO:0000259" key="9">
    <source>
        <dbReference type="PROSITE" id="PS00794"/>
    </source>
</evidence>
<accession>K9WYI8</accession>
<dbReference type="EC" id="2.7.6.3" evidence="3"/>
<dbReference type="NCBIfam" id="TIGR01498">
    <property type="entry name" value="folK"/>
    <property type="match status" value="1"/>
</dbReference>
<dbReference type="HOGENOM" id="CLU_097916_3_0_3"/>
<dbReference type="GO" id="GO:0046654">
    <property type="term" value="P:tetrahydrofolate biosynthetic process"/>
    <property type="evidence" value="ECO:0007669"/>
    <property type="project" value="UniProtKB-UniPathway"/>
</dbReference>
<dbReference type="CDD" id="cd00483">
    <property type="entry name" value="HPPK"/>
    <property type="match status" value="1"/>
</dbReference>
<comment type="pathway">
    <text evidence="2">Cofactor biosynthesis; tetrahydrofolate biosynthesis; 2-amino-4-hydroxy-6-hydroxymethyl-7,8-dihydropteridine diphosphate from 7,8-dihydroneopterin triphosphate: step 4/4.</text>
</comment>
<dbReference type="eggNOG" id="COG0801">
    <property type="taxonomic scope" value="Bacteria"/>
</dbReference>
<evidence type="ECO:0000256" key="8">
    <source>
        <dbReference type="ARBA" id="ARBA00022909"/>
    </source>
</evidence>
<dbReference type="STRING" id="56107.Cylst_2691"/>
<dbReference type="EMBL" id="CP003642">
    <property type="protein sequence ID" value="AFZ24889.1"/>
    <property type="molecule type" value="Genomic_DNA"/>
</dbReference>
<keyword evidence="11" id="KW-1185">Reference proteome</keyword>
<dbReference type="KEGG" id="csg:Cylst_2691"/>
<dbReference type="GO" id="GO:0003848">
    <property type="term" value="F:2-amino-4-hydroxy-6-hydroxymethyldihydropteridine diphosphokinase activity"/>
    <property type="evidence" value="ECO:0007669"/>
    <property type="project" value="UniProtKB-EC"/>
</dbReference>
<dbReference type="PATRIC" id="fig|56107.3.peg.2976"/>
<dbReference type="PROSITE" id="PS00794">
    <property type="entry name" value="HPPK"/>
    <property type="match status" value="1"/>
</dbReference>
<dbReference type="GO" id="GO:0005524">
    <property type="term" value="F:ATP binding"/>
    <property type="evidence" value="ECO:0007669"/>
    <property type="project" value="UniProtKB-KW"/>
</dbReference>
<evidence type="ECO:0000256" key="1">
    <source>
        <dbReference type="ARBA" id="ARBA00000198"/>
    </source>
</evidence>
<keyword evidence="7" id="KW-0067">ATP-binding</keyword>
<evidence type="ECO:0000256" key="4">
    <source>
        <dbReference type="ARBA" id="ARBA00022679"/>
    </source>
</evidence>
<dbReference type="UniPathway" id="UPA00077">
    <property type="reaction ID" value="UER00155"/>
</dbReference>
<gene>
    <name evidence="10" type="ORF">Cylst_2691</name>
</gene>
<dbReference type="Gene3D" id="3.30.70.560">
    <property type="entry name" value="7,8-Dihydro-6-hydroxymethylpterin-pyrophosphokinase HPPK"/>
    <property type="match status" value="1"/>
</dbReference>
<evidence type="ECO:0000256" key="3">
    <source>
        <dbReference type="ARBA" id="ARBA00013253"/>
    </source>
</evidence>
<dbReference type="SUPFAM" id="SSF55083">
    <property type="entry name" value="6-hydroxymethyl-7,8-dihydropterin pyrophosphokinase, HPPK"/>
    <property type="match status" value="1"/>
</dbReference>
<dbReference type="Pfam" id="PF01288">
    <property type="entry name" value="HPPK"/>
    <property type="match status" value="1"/>
</dbReference>
<evidence type="ECO:0000256" key="7">
    <source>
        <dbReference type="ARBA" id="ARBA00022840"/>
    </source>
</evidence>
<dbReference type="GO" id="GO:0046656">
    <property type="term" value="P:folic acid biosynthetic process"/>
    <property type="evidence" value="ECO:0007669"/>
    <property type="project" value="UniProtKB-KW"/>
</dbReference>
<proteinExistence type="predicted"/>
<reference evidence="10 11" key="1">
    <citation type="submission" date="2012-06" db="EMBL/GenBank/DDBJ databases">
        <title>Finished chromosome of genome of Cylindrospermum stagnale PCC 7417.</title>
        <authorList>
            <consortium name="US DOE Joint Genome Institute"/>
            <person name="Gugger M."/>
            <person name="Coursin T."/>
            <person name="Rippka R."/>
            <person name="Tandeau De Marsac N."/>
            <person name="Huntemann M."/>
            <person name="Wei C.-L."/>
            <person name="Han J."/>
            <person name="Detter J.C."/>
            <person name="Han C."/>
            <person name="Tapia R."/>
            <person name="Chen A."/>
            <person name="Kyrpides N."/>
            <person name="Mavromatis K."/>
            <person name="Markowitz V."/>
            <person name="Szeto E."/>
            <person name="Ivanova N."/>
            <person name="Pagani I."/>
            <person name="Pati A."/>
            <person name="Goodwin L."/>
            <person name="Nordberg H.P."/>
            <person name="Cantor M.N."/>
            <person name="Hua S.X."/>
            <person name="Woyke T."/>
            <person name="Kerfeld C.A."/>
        </authorList>
    </citation>
    <scope>NUCLEOTIDE SEQUENCE [LARGE SCALE GENOMIC DNA]</scope>
    <source>
        <strain evidence="10 11">PCC 7417</strain>
    </source>
</reference>